<evidence type="ECO:0000256" key="3">
    <source>
        <dbReference type="ARBA" id="ARBA00022737"/>
    </source>
</evidence>
<dbReference type="RefSeq" id="WP_074957823.1">
    <property type="nucleotide sequence ID" value="NZ_BJXR01000037.1"/>
</dbReference>
<dbReference type="Proteomes" id="UP000183760">
    <property type="component" value="Unassembled WGS sequence"/>
</dbReference>
<evidence type="ECO:0000256" key="4">
    <source>
        <dbReference type="ARBA" id="ARBA00023157"/>
    </source>
</evidence>
<comment type="similarity">
    <text evidence="1">Belongs to the prespore-cell-inducing factor family.</text>
</comment>
<dbReference type="NCBIfam" id="TIGR02148">
    <property type="entry name" value="Fibro_Slime"/>
    <property type="match status" value="1"/>
</dbReference>
<evidence type="ECO:0000256" key="6">
    <source>
        <dbReference type="SAM" id="SignalP"/>
    </source>
</evidence>
<keyword evidence="9" id="KW-1185">Reference proteome</keyword>
<gene>
    <name evidence="8" type="ORF">SAMN05443572_110244</name>
</gene>
<dbReference type="Pfam" id="PF07691">
    <property type="entry name" value="PA14"/>
    <property type="match status" value="1"/>
</dbReference>
<evidence type="ECO:0000256" key="5">
    <source>
        <dbReference type="ARBA" id="ARBA00023180"/>
    </source>
</evidence>
<keyword evidence="5" id="KW-0325">Glycoprotein</keyword>
<sequence length="602" mass="62334">MVTVPSAGKRLAGLVLASLLFSLIASSCGGGGGDGKPDGGGGNDDAGPNLPCDGGTCPVENCGNGTLQSGETCDDGNQVSADGCSAACLQEEGWACTTPGEPCVKVVGCGNGKVEAGEQCDDRNVSGGDGCSATCTVEQGWNCPSAGGRCHAAQCNDGFKVGEEECEDGNIANGDGCTAECRLEEGWKCPTVGAACTKTTCGDNIVEGTEECDDGNKDMGDGCSAACKREPRCTNGQCQATCGDGIILPNDTSEECDDGNARSGDGCSATCKLETGYVCQVVQTDPPAALDLSAVFRDFRGYDLQADGALPRGHIDFENGNAGERGIVKPQLATTLEGISGRTFPGGKPEYAKTGQPSDTTHGAAAFHQWYTDHANINKTIVGTLKLNRQAANGSYVFDSNRFFPLTSHPDSWVAAGKEPLRADNGQPSQQHNFSFTSEVRYWFQYKGTEVLVFRGDDDVWVFINGKLALDLGGVHGPETGTVTVSQQAAALGLTVGGIYEVVVFQAERHTSGSSYRLTLNNFETRRTVCNATCGNGEVDEGEECDDFVNAGGYGKCAPGCVWGPRCGDGIPQTAAPANEECDDGNTTSGDGCSATCKSEIG</sequence>
<keyword evidence="4" id="KW-1015">Disulfide bond</keyword>
<dbReference type="EMBL" id="FOIB01000010">
    <property type="protein sequence ID" value="SEU35305.1"/>
    <property type="molecule type" value="Genomic_DNA"/>
</dbReference>
<dbReference type="InterPro" id="IPR037524">
    <property type="entry name" value="PA14/GLEYA"/>
</dbReference>
<comment type="caution">
    <text evidence="8">The sequence shown here is derived from an EMBL/GenBank/DDBJ whole genome shotgun (WGS) entry which is preliminary data.</text>
</comment>
<evidence type="ECO:0000256" key="2">
    <source>
        <dbReference type="ARBA" id="ARBA00022729"/>
    </source>
</evidence>
<dbReference type="InterPro" id="IPR011874">
    <property type="entry name" value="Fibro_Slime"/>
</dbReference>
<dbReference type="InterPro" id="IPR043543">
    <property type="entry name" value="PAPPA/PAPPA2"/>
</dbReference>
<evidence type="ECO:0000256" key="1">
    <source>
        <dbReference type="ARBA" id="ARBA00008709"/>
    </source>
</evidence>
<feature type="chain" id="PRO_5045974180" evidence="6">
    <location>
        <begin position="28"/>
        <end position="602"/>
    </location>
</feature>
<dbReference type="NCBIfam" id="TIGR02232">
    <property type="entry name" value="myxo_disulf_rpt"/>
    <property type="match status" value="6"/>
</dbReference>
<evidence type="ECO:0000313" key="8">
    <source>
        <dbReference type="EMBL" id="SEU35305.1"/>
    </source>
</evidence>
<dbReference type="PANTHER" id="PTHR46130:SF3">
    <property type="entry name" value="CHROMOSOME UNDETERMINED SCAFFOLD_33, WHOLE GENOME SHOTGUN SEQUENCE"/>
    <property type="match status" value="1"/>
</dbReference>
<feature type="signal peptide" evidence="6">
    <location>
        <begin position="1"/>
        <end position="27"/>
    </location>
</feature>
<proteinExistence type="inferred from homology"/>
<dbReference type="PROSITE" id="PS51820">
    <property type="entry name" value="PA14"/>
    <property type="match status" value="1"/>
</dbReference>
<feature type="domain" description="PA14" evidence="7">
    <location>
        <begin position="387"/>
        <end position="533"/>
    </location>
</feature>
<keyword evidence="3" id="KW-0677">Repeat</keyword>
<reference evidence="8 9" key="1">
    <citation type="submission" date="2016-10" db="EMBL/GenBank/DDBJ databases">
        <authorList>
            <person name="Varghese N."/>
            <person name="Submissions S."/>
        </authorList>
    </citation>
    <scope>NUCLEOTIDE SEQUENCE [LARGE SCALE GENOMIC DNA]</scope>
    <source>
        <strain evidence="8 9">DSM 16525</strain>
    </source>
</reference>
<dbReference type="Pfam" id="PF13948">
    <property type="entry name" value="DUF4215"/>
    <property type="match status" value="6"/>
</dbReference>
<name>A0ABY1CT09_MYXFU</name>
<dbReference type="SMART" id="SM00758">
    <property type="entry name" value="PA14"/>
    <property type="match status" value="1"/>
</dbReference>
<keyword evidence="2 6" id="KW-0732">Signal</keyword>
<dbReference type="InterPro" id="IPR011936">
    <property type="entry name" value="Myxo_disulph_rpt"/>
</dbReference>
<accession>A0ABY1CT09</accession>
<protein>
    <submittedName>
        <fullName evidence="8">Fibro-slime domain-containing protein</fullName>
    </submittedName>
</protein>
<dbReference type="InterPro" id="IPR011658">
    <property type="entry name" value="PA14_dom"/>
</dbReference>
<organism evidence="8 9">
    <name type="scientific">Myxococcus fulvus</name>
    <dbReference type="NCBI Taxonomy" id="33"/>
    <lineage>
        <taxon>Bacteria</taxon>
        <taxon>Pseudomonadati</taxon>
        <taxon>Myxococcota</taxon>
        <taxon>Myxococcia</taxon>
        <taxon>Myxococcales</taxon>
        <taxon>Cystobacterineae</taxon>
        <taxon>Myxococcaceae</taxon>
        <taxon>Myxococcus</taxon>
    </lineage>
</organism>
<evidence type="ECO:0000259" key="7">
    <source>
        <dbReference type="PROSITE" id="PS51820"/>
    </source>
</evidence>
<dbReference type="PANTHER" id="PTHR46130">
    <property type="entry name" value="LAMGL DOMAIN-CONTAINING PROTEIN"/>
    <property type="match status" value="1"/>
</dbReference>
<evidence type="ECO:0000313" key="9">
    <source>
        <dbReference type="Proteomes" id="UP000183760"/>
    </source>
</evidence>